<reference evidence="3 4" key="1">
    <citation type="submission" date="2017-01" db="EMBL/GenBank/DDBJ databases">
        <title>Deconstructing symbiosis and pathogenesis requirements using a combined genomic-metabolomic approach.</title>
        <authorList>
            <person name="Tobias N.J."/>
            <person name="Wolff H."/>
            <person name="Djahanschiri B."/>
            <person name="Ebersberger I."/>
            <person name="Bode H.B."/>
        </authorList>
    </citation>
    <scope>NUCLEOTIDE SEQUENCE [LARGE SCALE GENOMIC DNA]</scope>
    <source>
        <strain evidence="3 4">DSM 4764</strain>
    </source>
</reference>
<keyword evidence="4" id="KW-1185">Reference proteome</keyword>
<evidence type="ECO:0000256" key="1">
    <source>
        <dbReference type="ARBA" id="ARBA00004167"/>
    </source>
</evidence>
<evidence type="ECO:0000313" key="3">
    <source>
        <dbReference type="EMBL" id="OTA19855.1"/>
    </source>
</evidence>
<dbReference type="STRING" id="40578.Xbed_01977"/>
<dbReference type="Proteomes" id="UP000194204">
    <property type="component" value="Unassembled WGS sequence"/>
</dbReference>
<comment type="caution">
    <text evidence="3">The sequence shown here is derived from an EMBL/GenBank/DDBJ whole genome shotgun (WGS) entry which is preliminary data.</text>
</comment>
<comment type="subcellular location">
    <subcellularLocation>
        <location evidence="1">Membrane</location>
        <topology evidence="1">Single-pass membrane protein</topology>
    </subcellularLocation>
</comment>
<name>A0A1Y2SQA7_9GAMM</name>
<dbReference type="NCBIfam" id="TIGR02532">
    <property type="entry name" value="IV_pilin_GFxxxE"/>
    <property type="match status" value="1"/>
</dbReference>
<proteinExistence type="predicted"/>
<dbReference type="OrthoDB" id="7065799at2"/>
<gene>
    <name evidence="3" type="ORF">Xbed_01977</name>
</gene>
<evidence type="ECO:0000256" key="2">
    <source>
        <dbReference type="SAM" id="Phobius"/>
    </source>
</evidence>
<dbReference type="EMBL" id="MUBK01000014">
    <property type="protein sequence ID" value="OTA19855.1"/>
    <property type="molecule type" value="Genomic_DNA"/>
</dbReference>
<organism evidence="3 4">
    <name type="scientific">Xenorhabdus beddingii</name>
    <dbReference type="NCBI Taxonomy" id="40578"/>
    <lineage>
        <taxon>Bacteria</taxon>
        <taxon>Pseudomonadati</taxon>
        <taxon>Pseudomonadota</taxon>
        <taxon>Gammaproteobacteria</taxon>
        <taxon>Enterobacterales</taxon>
        <taxon>Morganellaceae</taxon>
        <taxon>Xenorhabdus</taxon>
    </lineage>
</organism>
<keyword evidence="2" id="KW-0472">Membrane</keyword>
<protein>
    <submittedName>
        <fullName evidence="3">Peptidase</fullName>
    </submittedName>
</protein>
<dbReference type="SUPFAM" id="SSF54523">
    <property type="entry name" value="Pili subunits"/>
    <property type="match status" value="1"/>
</dbReference>
<keyword evidence="2" id="KW-1133">Transmembrane helix</keyword>
<dbReference type="InterPro" id="IPR012902">
    <property type="entry name" value="N_methyl_site"/>
</dbReference>
<sequence>MAKIGYDDNDDRKKCSGNDLINSAVNRRINRSVNSKIKSPEQSGFTLLELLIAMLIISISLSCGLYYWGKYQKRLRLQSAVHNVLSFMERQQALANYLNQDRTLWVVMGHSWCLVSSVTKIAACSEGERERVNSPHEDVFLPFSTDDRINFYGIRNTAIPASFTLANAAGEISIVISGRGRIRTCSNTMSQLPNCEGIKNP</sequence>
<feature type="transmembrane region" description="Helical" evidence="2">
    <location>
        <begin position="45"/>
        <end position="68"/>
    </location>
</feature>
<evidence type="ECO:0000313" key="4">
    <source>
        <dbReference type="Proteomes" id="UP000194204"/>
    </source>
</evidence>
<dbReference type="AlphaFoldDB" id="A0A1Y2SQA7"/>
<dbReference type="GO" id="GO:0016020">
    <property type="term" value="C:membrane"/>
    <property type="evidence" value="ECO:0007669"/>
    <property type="project" value="UniProtKB-SubCell"/>
</dbReference>
<dbReference type="InterPro" id="IPR045584">
    <property type="entry name" value="Pilin-like"/>
</dbReference>
<accession>A0A1Y2SQA7</accession>
<dbReference type="Pfam" id="PF07963">
    <property type="entry name" value="N_methyl"/>
    <property type="match status" value="1"/>
</dbReference>
<dbReference type="RefSeq" id="WP_086112747.1">
    <property type="nucleotide sequence ID" value="NZ_CAWNHF010000046.1"/>
</dbReference>
<keyword evidence="2" id="KW-0812">Transmembrane</keyword>
<dbReference type="NCBIfam" id="NF007800">
    <property type="entry name" value="PRK10506.1"/>
    <property type="match status" value="1"/>
</dbReference>